<protein>
    <submittedName>
        <fullName evidence="1">Uncharacterized protein</fullName>
    </submittedName>
</protein>
<dbReference type="PANTHER" id="PTHR37563:SF2">
    <property type="entry name" value="PHYTANOYL-COA DIOXYGENASE FAMILY PROTEIN (AFU_ORTHOLOGUE AFUA_2G03330)"/>
    <property type="match status" value="1"/>
</dbReference>
<organism evidence="1 2">
    <name type="scientific">Bathycoccus prasinos</name>
    <dbReference type="NCBI Taxonomy" id="41875"/>
    <lineage>
        <taxon>Eukaryota</taxon>
        <taxon>Viridiplantae</taxon>
        <taxon>Chlorophyta</taxon>
        <taxon>Mamiellophyceae</taxon>
        <taxon>Mamiellales</taxon>
        <taxon>Bathycoccaceae</taxon>
        <taxon>Bathycoccus</taxon>
    </lineage>
</organism>
<dbReference type="KEGG" id="bpg:Bathy03g03860"/>
<dbReference type="InterPro" id="IPR008775">
    <property type="entry name" value="Phytyl_CoA_dOase-like"/>
</dbReference>
<evidence type="ECO:0000313" key="1">
    <source>
        <dbReference type="EMBL" id="CCO15835.1"/>
    </source>
</evidence>
<dbReference type="AlphaFoldDB" id="K8ETP9"/>
<dbReference type="EMBL" id="FO082276">
    <property type="protein sequence ID" value="CCO15835.1"/>
    <property type="molecule type" value="Genomic_DNA"/>
</dbReference>
<gene>
    <name evidence="1" type="ORF">Bathy03g03860</name>
</gene>
<dbReference type="SUPFAM" id="SSF51197">
    <property type="entry name" value="Clavaminate synthase-like"/>
    <property type="match status" value="1"/>
</dbReference>
<dbReference type="PANTHER" id="PTHR37563">
    <property type="entry name" value="PHYTANOYL-COA DIOXYGENASE FAMILY PROTEIN (AFU_ORTHOLOGUE AFUA_2G03330)"/>
    <property type="match status" value="1"/>
</dbReference>
<keyword evidence="2" id="KW-1185">Reference proteome</keyword>
<dbReference type="Proteomes" id="UP000198341">
    <property type="component" value="Chromosome 3"/>
</dbReference>
<dbReference type="RefSeq" id="XP_007514398.1">
    <property type="nucleotide sequence ID" value="XM_007514336.1"/>
</dbReference>
<dbReference type="InterPro" id="IPR051961">
    <property type="entry name" value="Fungal_Metabolite_Diox"/>
</dbReference>
<sequence>MLLRVNHHRAIDIKNKKDDDFKKKPSKKALVVKGFRFGASRSFSSLNSSSSRSSDLSTFRETCAEEDDDRRRRRQKRTKTTNSFLLFVNAMFLNAEPAFAREILTATGEVFQGGPTAPEGFDSGANFVVVFVTVLLAGYGMVTSFENQAETTEAATLDRVSKQKEYMEKYAGKSGRLGMVSSSIMSDDGDDDTKSEEDGAKVLEARGCVGVVKVLSEETCRELLEHINSAIAKDSEDRTNPNFGNVYSRKNRFDYKLDLKQPTVRKAVKEASANLRQILAKTCGNRKIGGTSSDENQIELLELAALVSDPQSSRQPVHPDTNYRQNLCAVTTFIALQDVSEAMGPTLFIPETNTLEAHKSFQENLELGGPTLLKPNVKALLKTGDGSVFDSRLLHCGTENVSESRRVLFYITYGPKNAENPNRGFSTIREEFRGRYTLEDVCA</sequence>
<reference evidence="1 2" key="1">
    <citation type="submission" date="2011-10" db="EMBL/GenBank/DDBJ databases">
        <authorList>
            <person name="Genoscope - CEA"/>
        </authorList>
    </citation>
    <scope>NUCLEOTIDE SEQUENCE [LARGE SCALE GENOMIC DNA]</scope>
    <source>
        <strain evidence="1 2">RCC 1105</strain>
    </source>
</reference>
<evidence type="ECO:0000313" key="2">
    <source>
        <dbReference type="Proteomes" id="UP000198341"/>
    </source>
</evidence>
<dbReference type="OrthoDB" id="513607at2759"/>
<name>K8ETP9_9CHLO</name>
<dbReference type="eggNOG" id="ENOG502S17C">
    <property type="taxonomic scope" value="Eukaryota"/>
</dbReference>
<dbReference type="Pfam" id="PF05721">
    <property type="entry name" value="PhyH"/>
    <property type="match status" value="1"/>
</dbReference>
<dbReference type="Gene3D" id="2.60.120.620">
    <property type="entry name" value="q2cbj1_9rhob like domain"/>
    <property type="match status" value="1"/>
</dbReference>
<accession>K8ETP9</accession>
<proteinExistence type="predicted"/>
<dbReference type="GeneID" id="19016923"/>